<gene>
    <name evidence="1" type="ORF">DILT_LOCUS3558</name>
</gene>
<dbReference type="AlphaFoldDB" id="A0A3P6TLB4"/>
<dbReference type="OrthoDB" id="120976at2759"/>
<evidence type="ECO:0000313" key="1">
    <source>
        <dbReference type="EMBL" id="VDK84159.1"/>
    </source>
</evidence>
<keyword evidence="2" id="KW-1185">Reference proteome</keyword>
<dbReference type="Gene3D" id="3.80.10.10">
    <property type="entry name" value="Ribonuclease Inhibitor"/>
    <property type="match status" value="1"/>
</dbReference>
<accession>A0A3P6TLB4</accession>
<evidence type="ECO:0000313" key="2">
    <source>
        <dbReference type="Proteomes" id="UP000281553"/>
    </source>
</evidence>
<proteinExistence type="predicted"/>
<dbReference type="Proteomes" id="UP000281553">
    <property type="component" value="Unassembled WGS sequence"/>
</dbReference>
<dbReference type="EMBL" id="UYRU01043858">
    <property type="protein sequence ID" value="VDK84159.1"/>
    <property type="molecule type" value="Genomic_DNA"/>
</dbReference>
<dbReference type="InterPro" id="IPR032675">
    <property type="entry name" value="LRR_dom_sf"/>
</dbReference>
<name>A0A3P6TLB4_DIBLA</name>
<reference evidence="1 2" key="1">
    <citation type="submission" date="2018-11" db="EMBL/GenBank/DDBJ databases">
        <authorList>
            <consortium name="Pathogen Informatics"/>
        </authorList>
    </citation>
    <scope>NUCLEOTIDE SEQUENCE [LARGE SCALE GENOMIC DNA]</scope>
</reference>
<sequence>MDSKDHMKLKIGLEGKFSDYKINLRDDTKCLELKGKREKVFHFLDFYRIELTEQEVLFVHICHMIDSDESLSVTSEAIGQIVEDETCGQLDSKDSQPMDLPLAPTLKNYFWDIKLKNSDLESLEKGLPILKANGQIRYFKLFDASKFMSDNVPLLMVAASSLSSSTVIDLSGATIDEALLKVLPVSFKINKSLRGLTVTDPQVDGGLISDSFKFLSPFSVLRLLDVSHKSKNEKDKHEESAIISLAANTAKNLVEFRIANQNLSEEDVSNLTAGFRSSPENVAVNTLPLISLCLSGNRIKIADLAFLINNSPHLRDLQLDDCQLNVFQVMHTLETAKCKKLEQLSLMRNKFGDKPPSDCKSFGHLKNLENLRVLNLSRCQGKLAAPVIGSIWTVLEETQSVQCNCTLAIVDCGLSDGDVKYLKSHLSNPSRIRNLDMGGNRMF</sequence>
<protein>
    <submittedName>
        <fullName evidence="1">Uncharacterized protein</fullName>
    </submittedName>
</protein>
<organism evidence="1 2">
    <name type="scientific">Dibothriocephalus latus</name>
    <name type="common">Fish tapeworm</name>
    <name type="synonym">Diphyllobothrium latum</name>
    <dbReference type="NCBI Taxonomy" id="60516"/>
    <lineage>
        <taxon>Eukaryota</taxon>
        <taxon>Metazoa</taxon>
        <taxon>Spiralia</taxon>
        <taxon>Lophotrochozoa</taxon>
        <taxon>Platyhelminthes</taxon>
        <taxon>Cestoda</taxon>
        <taxon>Eucestoda</taxon>
        <taxon>Diphyllobothriidea</taxon>
        <taxon>Diphyllobothriidae</taxon>
        <taxon>Dibothriocephalus</taxon>
    </lineage>
</organism>
<dbReference type="SUPFAM" id="SSF52047">
    <property type="entry name" value="RNI-like"/>
    <property type="match status" value="1"/>
</dbReference>